<feature type="transmembrane region" description="Helical" evidence="6">
    <location>
        <begin position="32"/>
        <end position="53"/>
    </location>
</feature>
<feature type="transmembrane region" description="Helical" evidence="6">
    <location>
        <begin position="417"/>
        <end position="437"/>
    </location>
</feature>
<dbReference type="GO" id="GO:0005886">
    <property type="term" value="C:plasma membrane"/>
    <property type="evidence" value="ECO:0007669"/>
    <property type="project" value="UniProtKB-SubCell"/>
</dbReference>
<dbReference type="EMBL" id="BJYA01000023">
    <property type="protein sequence ID" value="GEN47026.1"/>
    <property type="molecule type" value="Genomic_DNA"/>
</dbReference>
<keyword evidence="9" id="KW-1185">Reference proteome</keyword>
<proteinExistence type="predicted"/>
<dbReference type="PANTHER" id="PTHR43478:SF1">
    <property type="entry name" value="NA+_H+ ANTIPORTER NHAC-LIKE C-TERMINAL DOMAIN-CONTAINING PROTEIN"/>
    <property type="match status" value="1"/>
</dbReference>
<dbReference type="RefSeq" id="WP_146818350.1">
    <property type="nucleotide sequence ID" value="NZ_BJYA01000023.1"/>
</dbReference>
<feature type="transmembrane region" description="Helical" evidence="6">
    <location>
        <begin position="201"/>
        <end position="218"/>
    </location>
</feature>
<feature type="transmembrane region" description="Helical" evidence="6">
    <location>
        <begin position="305"/>
        <end position="324"/>
    </location>
</feature>
<evidence type="ECO:0000256" key="3">
    <source>
        <dbReference type="ARBA" id="ARBA00022692"/>
    </source>
</evidence>
<evidence type="ECO:0000256" key="2">
    <source>
        <dbReference type="ARBA" id="ARBA00022475"/>
    </source>
</evidence>
<feature type="transmembrane region" description="Helical" evidence="6">
    <location>
        <begin position="345"/>
        <end position="363"/>
    </location>
</feature>
<sequence>MEGTIWSLIPPLVMILLVLLTRKVLLSLGAGIIVGALMVESFNIVATVERIWFSFQHLFFMEGEWDIWSLQLVAFLLLLGILIAFLTATGGAQAFGNWAVKRITTRKGSQYTTGFLGLGIFIDDYFNSLTIGQVSRPVTDRKNVSRAKLAYLIDSTSAPVTVLTPISSWGAYIIGIIATIIATHELTNIGALEAFIQMIPYNFYAIAAIVLVFLAIYFKLDFGPMRKHEDRAQETGELIDPNNADVPGDLKGGVIENINGKVYNLIIPILVLLATTVTSMIVTGVQASEEEVSLVSIFANTDVNLSLVLGGTFSVVVVMLFYFAQQGEKTNFFLVTWEGIKAMLPAVYILVLAWMIVSVIEAIGTDQYLVSLVEEANLDAAYLPLIIFLVAGVMAFATGTSWGTFGLMLPIAGSMAVALEPGLLIPALAAVLAGSVFGDHCSPISDTSVLSSTGAGSNHIDHVITQIPYALTAAVSATIGYLALALTSSVIVGLVTTLVLLVAFVLLIKQLIK</sequence>
<comment type="subcellular location">
    <subcellularLocation>
        <location evidence="1">Cell membrane</location>
        <topology evidence="1">Multi-pass membrane protein</topology>
    </subcellularLocation>
</comment>
<dbReference type="Proteomes" id="UP000321440">
    <property type="component" value="Unassembled WGS sequence"/>
</dbReference>
<organism evidence="8 9">
    <name type="scientific">Alkalibacillus haloalkaliphilus</name>
    <dbReference type="NCBI Taxonomy" id="94136"/>
    <lineage>
        <taxon>Bacteria</taxon>
        <taxon>Bacillati</taxon>
        <taxon>Bacillota</taxon>
        <taxon>Bacilli</taxon>
        <taxon>Bacillales</taxon>
        <taxon>Bacillaceae</taxon>
        <taxon>Alkalibacillus</taxon>
    </lineage>
</organism>
<name>A0A511W7M8_9BACI</name>
<feature type="transmembrane region" description="Helical" evidence="6">
    <location>
        <begin position="158"/>
        <end position="181"/>
    </location>
</feature>
<gene>
    <name evidence="8" type="ORF">AHA02nite_28020</name>
</gene>
<dbReference type="InterPro" id="IPR018461">
    <property type="entry name" value="Na/H_Antiport_NhaC-like_C"/>
</dbReference>
<feature type="transmembrane region" description="Helical" evidence="6">
    <location>
        <begin position="73"/>
        <end position="100"/>
    </location>
</feature>
<dbReference type="Pfam" id="PF03553">
    <property type="entry name" value="Na_H_antiporter"/>
    <property type="match status" value="1"/>
</dbReference>
<evidence type="ECO:0000256" key="4">
    <source>
        <dbReference type="ARBA" id="ARBA00022989"/>
    </source>
</evidence>
<feature type="domain" description="Na+/H+ antiporter NhaC-like C-terminal" evidence="7">
    <location>
        <begin position="160"/>
        <end position="484"/>
    </location>
</feature>
<keyword evidence="5 6" id="KW-0472">Membrane</keyword>
<keyword evidence="3 6" id="KW-0812">Transmembrane</keyword>
<keyword evidence="2" id="KW-1003">Cell membrane</keyword>
<feature type="transmembrane region" description="Helical" evidence="6">
    <location>
        <begin position="479"/>
        <end position="508"/>
    </location>
</feature>
<accession>A0A511W7M8</accession>
<dbReference type="AlphaFoldDB" id="A0A511W7M8"/>
<evidence type="ECO:0000313" key="9">
    <source>
        <dbReference type="Proteomes" id="UP000321440"/>
    </source>
</evidence>
<evidence type="ECO:0000256" key="5">
    <source>
        <dbReference type="ARBA" id="ARBA00023136"/>
    </source>
</evidence>
<comment type="caution">
    <text evidence="8">The sequence shown here is derived from an EMBL/GenBank/DDBJ whole genome shotgun (WGS) entry which is preliminary data.</text>
</comment>
<feature type="transmembrane region" description="Helical" evidence="6">
    <location>
        <begin position="6"/>
        <end position="25"/>
    </location>
</feature>
<feature type="transmembrane region" description="Helical" evidence="6">
    <location>
        <begin position="265"/>
        <end position="285"/>
    </location>
</feature>
<feature type="transmembrane region" description="Helical" evidence="6">
    <location>
        <begin position="383"/>
        <end position="405"/>
    </location>
</feature>
<dbReference type="PANTHER" id="PTHR43478">
    <property type="entry name" value="NA+/H+ ANTIPORTER-RELATED"/>
    <property type="match status" value="1"/>
</dbReference>
<dbReference type="OrthoDB" id="9762978at2"/>
<evidence type="ECO:0000256" key="6">
    <source>
        <dbReference type="SAM" id="Phobius"/>
    </source>
</evidence>
<reference evidence="8 9" key="1">
    <citation type="submission" date="2019-07" db="EMBL/GenBank/DDBJ databases">
        <title>Whole genome shotgun sequence of Alkalibacillus haloalkaliphilus NBRC 103110.</title>
        <authorList>
            <person name="Hosoyama A."/>
            <person name="Uohara A."/>
            <person name="Ohji S."/>
            <person name="Ichikawa N."/>
        </authorList>
    </citation>
    <scope>NUCLEOTIDE SEQUENCE [LARGE SCALE GENOMIC DNA]</scope>
    <source>
        <strain evidence="8 9">NBRC 103110</strain>
    </source>
</reference>
<evidence type="ECO:0000313" key="8">
    <source>
        <dbReference type="EMBL" id="GEN47026.1"/>
    </source>
</evidence>
<evidence type="ECO:0000259" key="7">
    <source>
        <dbReference type="Pfam" id="PF03553"/>
    </source>
</evidence>
<evidence type="ECO:0000256" key="1">
    <source>
        <dbReference type="ARBA" id="ARBA00004651"/>
    </source>
</evidence>
<keyword evidence="4 6" id="KW-1133">Transmembrane helix</keyword>
<protein>
    <submittedName>
        <fullName evidence="8">Na+/H+ antiporter</fullName>
    </submittedName>
</protein>